<keyword evidence="6 9" id="KW-0093">Biotin biosynthesis</keyword>
<feature type="binding site" evidence="9">
    <location>
        <position position="248"/>
    </location>
    <ligand>
        <name>pyridoxal 5'-phosphate</name>
        <dbReference type="ChEBI" id="CHEBI:597326"/>
    </ligand>
</feature>
<dbReference type="HAMAP" id="MF_00834">
    <property type="entry name" value="BioA"/>
    <property type="match status" value="1"/>
</dbReference>
<dbReference type="OrthoDB" id="9801052at2"/>
<dbReference type="RefSeq" id="WP_135741220.1">
    <property type="nucleotide sequence ID" value="NZ_RQFT01000007.1"/>
</dbReference>
<evidence type="ECO:0000313" key="11">
    <source>
        <dbReference type="Proteomes" id="UP000297641"/>
    </source>
</evidence>
<keyword evidence="3 9" id="KW-0032">Aminotransferase</keyword>
<dbReference type="InterPro" id="IPR015422">
    <property type="entry name" value="PyrdxlP-dep_Trfase_small"/>
</dbReference>
<dbReference type="InterPro" id="IPR015421">
    <property type="entry name" value="PyrdxlP-dep_Trfase_major"/>
</dbReference>
<dbReference type="GO" id="GO:0004015">
    <property type="term" value="F:adenosylmethionine-8-amino-7-oxononanoate transaminase activity"/>
    <property type="evidence" value="ECO:0007669"/>
    <property type="project" value="UniProtKB-UniRule"/>
</dbReference>
<evidence type="ECO:0000256" key="1">
    <source>
        <dbReference type="ARBA" id="ARBA00001933"/>
    </source>
</evidence>
<proteinExistence type="inferred from homology"/>
<dbReference type="InterPro" id="IPR015424">
    <property type="entry name" value="PyrdxlP-dep_Trfase"/>
</dbReference>
<evidence type="ECO:0000256" key="7">
    <source>
        <dbReference type="ARBA" id="ARBA00022898"/>
    </source>
</evidence>
<feature type="binding site" evidence="9">
    <location>
        <position position="50"/>
    </location>
    <ligand>
        <name>substrate</name>
    </ligand>
</feature>
<feature type="modified residue" description="N6-(pyridoxal phosphate)lysine" evidence="9">
    <location>
        <position position="277"/>
    </location>
</feature>
<accession>A0A7I0HSW9</accession>
<dbReference type="Proteomes" id="UP000297641">
    <property type="component" value="Unassembled WGS sequence"/>
</dbReference>
<evidence type="ECO:0000256" key="9">
    <source>
        <dbReference type="HAMAP-Rule" id="MF_00834"/>
    </source>
</evidence>
<sequence length="443" mass="49978">MKNYNPVNTLTWVPLTIQDESESLLKIVSAEKEFVTDEDGNVWIDAISSWWTMIYGHRHPTLVEALQNQLKSLDHVMLAGNIHEAAETLSKALLELTRSDFAKVFYSDNGSNGIEIALKLSIQYYQNNPNTKPRSEFLVFSNSYHGDSIGAMNVSGKNYFNRIFSELRFPTKEFPAPNCMFCPWGKKPNNCSTECLSELELEIKQKEYAGIVIEPLVFGANGMLFYDKKVLVKLRELATYTDTLLIFDEVFTGMGKLGDPFAYQKASVVPDLLVIAKGLTGGMLPLAATLVPNFVYETFLSKDPYKSFFHAHTMTGNALACSVGYASVAMLKDFGLTKVRELESKLKTHAESFQNKMGNSIENVRVMGGIFAFEWKEPVATDEYLNPIGKQIRDSLRKYFILLRPLGRTIYITPPYTISDASLERIFLALEKTLLTFLETEED</sequence>
<dbReference type="PANTHER" id="PTHR42684">
    <property type="entry name" value="ADENOSYLMETHIONINE-8-AMINO-7-OXONONANOATE AMINOTRANSFERASE"/>
    <property type="match status" value="1"/>
</dbReference>
<feature type="binding site" evidence="9">
    <location>
        <position position="277"/>
    </location>
    <ligand>
        <name>substrate</name>
    </ligand>
</feature>
<dbReference type="GO" id="GO:0009102">
    <property type="term" value="P:biotin biosynthetic process"/>
    <property type="evidence" value="ECO:0007669"/>
    <property type="project" value="UniProtKB-UniRule"/>
</dbReference>
<dbReference type="Pfam" id="PF00202">
    <property type="entry name" value="Aminotran_3"/>
    <property type="match status" value="1"/>
</dbReference>
<dbReference type="Gene3D" id="3.90.1150.10">
    <property type="entry name" value="Aspartate Aminotransferase, domain 1"/>
    <property type="match status" value="1"/>
</dbReference>
<gene>
    <name evidence="9 10" type="primary">bioA</name>
    <name evidence="10" type="ORF">EHQ43_06465</name>
</gene>
<keyword evidence="7 9" id="KW-0663">Pyridoxal phosphate</keyword>
<name>A0A7I0HSW9_9LEPT</name>
<dbReference type="Gene3D" id="3.40.640.10">
    <property type="entry name" value="Type I PLP-dependent aspartate aminotransferase-like (Major domain)"/>
    <property type="match status" value="1"/>
</dbReference>
<comment type="cofactor">
    <cofactor evidence="1 9">
        <name>pyridoxal 5'-phosphate</name>
        <dbReference type="ChEBI" id="CHEBI:597326"/>
    </cofactor>
</comment>
<evidence type="ECO:0000256" key="4">
    <source>
        <dbReference type="ARBA" id="ARBA00022679"/>
    </source>
</evidence>
<dbReference type="CDD" id="cd00610">
    <property type="entry name" value="OAT_like"/>
    <property type="match status" value="1"/>
</dbReference>
<evidence type="ECO:0000256" key="8">
    <source>
        <dbReference type="ARBA" id="ARBA00048449"/>
    </source>
</evidence>
<evidence type="ECO:0000313" key="10">
    <source>
        <dbReference type="EMBL" id="TGL07065.1"/>
    </source>
</evidence>
<dbReference type="InterPro" id="IPR005814">
    <property type="entry name" value="Aminotrans_3"/>
</dbReference>
<comment type="catalytic activity">
    <reaction evidence="8 9">
        <text>(8S)-8-amino-7-oxononanoate + S-adenosyl-L-methionine = S-adenosyl-4-methylsulfanyl-2-oxobutanoate + (7R,8S)-7,8-diammoniononanoate</text>
        <dbReference type="Rhea" id="RHEA:16861"/>
        <dbReference type="ChEBI" id="CHEBI:16490"/>
        <dbReference type="ChEBI" id="CHEBI:59789"/>
        <dbReference type="ChEBI" id="CHEBI:149468"/>
        <dbReference type="ChEBI" id="CHEBI:149469"/>
        <dbReference type="EC" id="2.6.1.62"/>
    </reaction>
</comment>
<comment type="subunit">
    <text evidence="9">Homodimer.</text>
</comment>
<dbReference type="InterPro" id="IPR005815">
    <property type="entry name" value="BioA"/>
</dbReference>
<comment type="similarity">
    <text evidence="9">Belongs to the class-III pyridoxal-phosphate-dependent aminotransferase family. BioA subfamily.</text>
</comment>
<reference evidence="10 11" key="1">
    <citation type="journal article" date="2019" name="PLoS Negl. Trop. Dis.">
        <title>Revisiting the worldwide diversity of Leptospira species in the environment.</title>
        <authorList>
            <person name="Vincent A.T."/>
            <person name="Schiettekatte O."/>
            <person name="Bourhy P."/>
            <person name="Veyrier F.J."/>
            <person name="Picardeau M."/>
        </authorList>
    </citation>
    <scope>NUCLEOTIDE SEQUENCE [LARGE SCALE GENOMIC DNA]</scope>
    <source>
        <strain evidence="10 11">201800273</strain>
    </source>
</reference>
<feature type="binding site" evidence="9">
    <location>
        <begin position="110"/>
        <end position="111"/>
    </location>
    <ligand>
        <name>pyridoxal 5'-phosphate</name>
        <dbReference type="ChEBI" id="CHEBI:597326"/>
    </ligand>
</feature>
<evidence type="ECO:0000256" key="2">
    <source>
        <dbReference type="ARBA" id="ARBA00005063"/>
    </source>
</evidence>
<evidence type="ECO:0000256" key="5">
    <source>
        <dbReference type="ARBA" id="ARBA00022691"/>
    </source>
</evidence>
<dbReference type="GO" id="GO:0030170">
    <property type="term" value="F:pyridoxal phosphate binding"/>
    <property type="evidence" value="ECO:0007669"/>
    <property type="project" value="UniProtKB-UniRule"/>
</dbReference>
<feature type="binding site" evidence="9">
    <location>
        <position position="404"/>
    </location>
    <ligand>
        <name>substrate</name>
    </ligand>
</feature>
<comment type="caution">
    <text evidence="10">The sequence shown here is derived from an EMBL/GenBank/DDBJ whole genome shotgun (WGS) entry which is preliminary data.</text>
</comment>
<dbReference type="PIRSF" id="PIRSF000521">
    <property type="entry name" value="Transaminase_4ab_Lys_Orn"/>
    <property type="match status" value="1"/>
</dbReference>
<dbReference type="EC" id="2.6.1.62" evidence="9"/>
<protein>
    <recommendedName>
        <fullName evidence="9">Adenosylmethionine-8-amino-7-oxononanoate aminotransferase</fullName>
        <ecNumber evidence="9">2.6.1.62</ecNumber>
    </recommendedName>
    <alternativeName>
        <fullName evidence="9">7,8-diamino-pelargonic acid aminotransferase</fullName>
        <shortName evidence="9">DAPA AT</shortName>
        <shortName evidence="9">DAPA aminotransferase</shortName>
    </alternativeName>
    <alternativeName>
        <fullName evidence="9">7,8-diaminononanoate synthase</fullName>
        <shortName evidence="9">DANS</shortName>
    </alternativeName>
    <alternativeName>
        <fullName evidence="9">Diaminopelargonic acid synthase</fullName>
    </alternativeName>
</protein>
<dbReference type="NCBIfam" id="TIGR00508">
    <property type="entry name" value="bioA"/>
    <property type="match status" value="1"/>
</dbReference>
<feature type="site" description="Participates in the substrate recognition with KAPA and in a stacking interaction with the adenine ring of SAM" evidence="9">
    <location>
        <position position="15"/>
    </location>
</feature>
<keyword evidence="4 9" id="KW-0808">Transferase</keyword>
<evidence type="ECO:0000256" key="3">
    <source>
        <dbReference type="ARBA" id="ARBA00022576"/>
    </source>
</evidence>
<dbReference type="UniPathway" id="UPA00078">
    <property type="reaction ID" value="UER00160"/>
</dbReference>
<comment type="caution">
    <text evidence="9">Lacks conserved residue(s) required for the propagation of feature annotation.</text>
</comment>
<comment type="function">
    <text evidence="9">Catalyzes the transfer of the alpha-amino group from S-adenosyl-L-methionine (SAM) to 7-keto-8-aminopelargonic acid (KAPA) to form 7,8-diaminopelargonic acid (DAPA). It is the only aminotransferase known to utilize SAM as an amino donor.</text>
</comment>
<feature type="binding site" evidence="9">
    <location>
        <begin position="312"/>
        <end position="313"/>
    </location>
    <ligand>
        <name>pyridoxal 5'-phosphate</name>
        <dbReference type="ChEBI" id="CHEBI:597326"/>
    </ligand>
</feature>
<dbReference type="EMBL" id="RQFT01000007">
    <property type="protein sequence ID" value="TGL07065.1"/>
    <property type="molecule type" value="Genomic_DNA"/>
</dbReference>
<comment type="pathway">
    <text evidence="2 9">Cofactor biosynthesis; biotin biosynthesis; 7,8-diaminononanoate from 8-amino-7-oxononanoate (SAM route): step 1/1.</text>
</comment>
<keyword evidence="5 9" id="KW-0949">S-adenosyl-L-methionine</keyword>
<dbReference type="SUPFAM" id="SSF53383">
    <property type="entry name" value="PLP-dependent transferases"/>
    <property type="match status" value="1"/>
</dbReference>
<dbReference type="PANTHER" id="PTHR42684:SF17">
    <property type="entry name" value="ADENOSYLMETHIONINE-8-AMINO-7-OXONONANOATE AMINOTRANSFERASE"/>
    <property type="match status" value="1"/>
</dbReference>
<keyword evidence="9" id="KW-0963">Cytoplasm</keyword>
<feature type="binding site" evidence="9">
    <location>
        <position position="144"/>
    </location>
    <ligand>
        <name>substrate</name>
    </ligand>
</feature>
<dbReference type="AlphaFoldDB" id="A0A7I0HSW9"/>
<comment type="subcellular location">
    <subcellularLocation>
        <location evidence="9">Cytoplasm</location>
    </subcellularLocation>
</comment>
<evidence type="ECO:0000256" key="6">
    <source>
        <dbReference type="ARBA" id="ARBA00022756"/>
    </source>
</evidence>
<dbReference type="GO" id="GO:0005737">
    <property type="term" value="C:cytoplasm"/>
    <property type="evidence" value="ECO:0007669"/>
    <property type="project" value="UniProtKB-SubCell"/>
</dbReference>
<organism evidence="10 11">
    <name type="scientific">Leptospira bouyouniensis</name>
    <dbReference type="NCBI Taxonomy" id="2484911"/>
    <lineage>
        <taxon>Bacteria</taxon>
        <taxon>Pseudomonadati</taxon>
        <taxon>Spirochaetota</taxon>
        <taxon>Spirochaetia</taxon>
        <taxon>Leptospirales</taxon>
        <taxon>Leptospiraceae</taxon>
        <taxon>Leptospira</taxon>
    </lineage>
</organism>